<keyword evidence="2" id="KW-0418">Kinase</keyword>
<dbReference type="CDD" id="cd03334">
    <property type="entry name" value="Fab1_TCP"/>
    <property type="match status" value="1"/>
</dbReference>
<dbReference type="Pfam" id="PF01504">
    <property type="entry name" value="PIP5K"/>
    <property type="match status" value="1"/>
</dbReference>
<feature type="compositionally biased region" description="Basic and acidic residues" evidence="3">
    <location>
        <begin position="1278"/>
        <end position="1298"/>
    </location>
</feature>
<dbReference type="FunFam" id="3.50.7.10:FF:000007">
    <property type="entry name" value="1-phosphatidylinositol 3-phosphate 5-kinase isoform X1"/>
    <property type="match status" value="1"/>
</dbReference>
<name>A0AAW1SX30_9CHLO</name>
<sequence length="1595" mass="169751">MNCCGQYMAHNVIMLEIAPQRLTVKAAGEAISKTPLQAKLEADESSHLTPQQLSRLAFQSVSEQHLAAIAAQLLLAEGIQDVGSWLPIICCLALEAAQSVSPSAMVANGNIDPRFYIKVKKVPGTASPEDSAVVHGLVCRKNVAHKRMRTHIKQPRIIMLGNTLEYHRTKHKLSSFDTLLDQEKDHLQLAVERVAAMHPDVLLVEKSVARSAQEALLRKGISLVLNVKPKLLERLARCTGAQVAPSVEHLNHACVAFCKEFAVDSLAQGNTQNGADGQGSGSGDSFDTSDLSYKVPVMCFKGCPRPLGCTILLRGASAMELPRLKRITQFLTYAAYRLQLESAFLADELSSAAAAREDLRCRRFSTAMSDSAPANGNPGGQSEDGKTERSSAQAESLSTSSSLCTAENTLAPMVADVTNGSDSPKQQAAPRSIQGKSFIPDPTTSQKTGAPLGEAAVVDPDSSQHLAYTSAATTADTRDTGAIVSVSPHVAVWQAWGDMGQNTARPAPGSNLPNGQSAEDQSSSGVAQPDRSMSLNPDEVETLFHSRAKRRSSDLAQEAQDLALRPAAEELYGRQRLHFSGACRNPCRGLLCEPPEVRSIEYYLTNDVPLAAFLLGPHHLKSVRRVPLSAEASCMSFGHFLELSFSALNLELRGGEEAWPLHSGFVRYFGIGAVVACFHFEHISPNVIQLPAPQISYALEAQQQWLLGEVDELSQEAHEAFNAIECALHEHAASMQRHHNAIAKGASAAEDPTQPMSALLSAVGEERAAFTGVLEEVASIVCRPLAGSYSNLSTLDSPEDTPEGGSQAAPHPQANLNCMASNHLVAALRRLSRLRRSLTVVAKTWSSTLLDPVGHGSVFTQYHAGQASIAGSIAPSAGFASRNASFDLDSMPGSPSKAGSRPASPAASRHVESAFARKPSAALGSEQQRKAPGQSPDVPRSPRQGPPSGKDGTRSSPQTPKPSQPPSRQNSAPAAGQSTGGEPMQPQKSLGGFSPPQLPQQQPQQQSQQQQQQQQQRQVPDSASSHLADQGSVPKGWLGLGTPATGWNYPGSEADNSDVDDASTDAGSDAEQSVVDDHDQDGASARDHGSGQGDAGHLDSASDSDGQMLGPQHQAERSQDGDEDGEGSASGPDTAAPPDDAAEGEEDSDATPLPKLLRKSISEPPSPGERIRPQEAQDLSKQLENDIKHLQLQRELSSASAFISHFDDWQQFVGQHPEKAETATALLKESLSSASHKKPPASAIAARADSLKGQLTAPAALEIPSTASSTPSAPAAPEHSRSSESKVRYDPKDKRKLDFPPGTLPLTYGKVELHGRALLPVGAEEQVVVVRDDEPTSIVAYFLSARMYQDHIRDAQATILYGAAPKSAAGAGPDKSQSKPAINVPSSWVPDNLDEPPTGKGLTGQSRSDVSEAAASTLDGDSSLPSGADQSRSSPGTAEDWRILMSAERCDFTGNVTDEPSAMPWSHARMQVIAYFAPQFEEMRRRCCSGGTAAYLASLSRSRKWDSRGGKSGSYFAKTHDDRYIIKQMSKTEKASFLDAAPAYFRYVMGESRKGGLGTCLSKIVGIYQVGTKARKGTDACVLADMLLIDQAGAP</sequence>
<dbReference type="InterPro" id="IPR027409">
    <property type="entry name" value="GroEL-like_apical_dom_sf"/>
</dbReference>
<reference evidence="5 6" key="1">
    <citation type="journal article" date="2024" name="Nat. Commun.">
        <title>Phylogenomics reveals the evolutionary origins of lichenization in chlorophyte algae.</title>
        <authorList>
            <person name="Puginier C."/>
            <person name="Libourel C."/>
            <person name="Otte J."/>
            <person name="Skaloud P."/>
            <person name="Haon M."/>
            <person name="Grisel S."/>
            <person name="Petersen M."/>
            <person name="Berrin J.G."/>
            <person name="Delaux P.M."/>
            <person name="Dal Grande F."/>
            <person name="Keller J."/>
        </authorList>
    </citation>
    <scope>NUCLEOTIDE SEQUENCE [LARGE SCALE GENOMIC DNA]</scope>
    <source>
        <strain evidence="5 6">SAG 2523</strain>
    </source>
</reference>
<feature type="compositionally biased region" description="Acidic residues" evidence="3">
    <location>
        <begin position="1140"/>
        <end position="1149"/>
    </location>
</feature>
<dbReference type="SMART" id="SM00330">
    <property type="entry name" value="PIPKc"/>
    <property type="match status" value="1"/>
</dbReference>
<evidence type="ECO:0000313" key="6">
    <source>
        <dbReference type="Proteomes" id="UP001485043"/>
    </source>
</evidence>
<dbReference type="Gene3D" id="3.30.800.10">
    <property type="entry name" value="Phosphatidylinositol Phosphate Kinase II Beta"/>
    <property type="match status" value="1"/>
</dbReference>
<feature type="region of interest" description="Disordered" evidence="3">
    <location>
        <begin position="366"/>
        <end position="402"/>
    </location>
</feature>
<dbReference type="EMBL" id="JALJOV010000848">
    <property type="protein sequence ID" value="KAK9860375.1"/>
    <property type="molecule type" value="Genomic_DNA"/>
</dbReference>
<comment type="caution">
    <text evidence="5">The sequence shown here is derived from an EMBL/GenBank/DDBJ whole genome shotgun (WGS) entry which is preliminary data.</text>
</comment>
<keyword evidence="2" id="KW-0067">ATP-binding</keyword>
<dbReference type="GO" id="GO:0000285">
    <property type="term" value="F:1-phosphatidylinositol-3-phosphate 5-kinase activity"/>
    <property type="evidence" value="ECO:0007669"/>
    <property type="project" value="UniProtKB-EC"/>
</dbReference>
<gene>
    <name evidence="5" type="ORF">WJX84_003289</name>
</gene>
<evidence type="ECO:0000259" key="4">
    <source>
        <dbReference type="PROSITE" id="PS51455"/>
    </source>
</evidence>
<feature type="compositionally biased region" description="Polar residues" evidence="3">
    <location>
        <begin position="1419"/>
        <end position="1436"/>
    </location>
</feature>
<protein>
    <recommendedName>
        <fullName evidence="1">1-phosphatidylinositol-3-phosphate 5-kinase</fullName>
        <ecNumber evidence="1">2.7.1.150</ecNumber>
    </recommendedName>
</protein>
<feature type="domain" description="PIPK" evidence="4">
    <location>
        <begin position="1407"/>
        <end position="1595"/>
    </location>
</feature>
<feature type="compositionally biased region" description="Basic and acidic residues" evidence="3">
    <location>
        <begin position="1075"/>
        <end position="1089"/>
    </location>
</feature>
<dbReference type="PANTHER" id="PTHR45748:SF7">
    <property type="entry name" value="1-PHOSPHATIDYLINOSITOL 3-PHOSPHATE 5-KINASE-RELATED"/>
    <property type="match status" value="1"/>
</dbReference>
<feature type="compositionally biased region" description="Low complexity" evidence="3">
    <location>
        <begin position="390"/>
        <end position="402"/>
    </location>
</feature>
<feature type="compositionally biased region" description="Low complexity" evidence="3">
    <location>
        <begin position="892"/>
        <end position="908"/>
    </location>
</feature>
<dbReference type="InterPro" id="IPR027484">
    <property type="entry name" value="PInositol-4-P-5-kinase_N"/>
</dbReference>
<dbReference type="SUPFAM" id="SSF52029">
    <property type="entry name" value="GroEL apical domain-like"/>
    <property type="match status" value="1"/>
</dbReference>
<evidence type="ECO:0000313" key="5">
    <source>
        <dbReference type="EMBL" id="KAK9860375.1"/>
    </source>
</evidence>
<evidence type="ECO:0000256" key="1">
    <source>
        <dbReference type="ARBA" id="ARBA00012009"/>
    </source>
</evidence>
<organism evidence="5 6">
    <name type="scientific">Apatococcus fuscideae</name>
    <dbReference type="NCBI Taxonomy" id="2026836"/>
    <lineage>
        <taxon>Eukaryota</taxon>
        <taxon>Viridiplantae</taxon>
        <taxon>Chlorophyta</taxon>
        <taxon>core chlorophytes</taxon>
        <taxon>Trebouxiophyceae</taxon>
        <taxon>Chlorellales</taxon>
        <taxon>Chlorellaceae</taxon>
        <taxon>Apatococcus</taxon>
    </lineage>
</organism>
<dbReference type="Proteomes" id="UP001485043">
    <property type="component" value="Unassembled WGS sequence"/>
</dbReference>
<dbReference type="SUPFAM" id="SSF56104">
    <property type="entry name" value="SAICAR synthase-like"/>
    <property type="match status" value="1"/>
</dbReference>
<feature type="compositionally biased region" description="Polar residues" evidence="3">
    <location>
        <begin position="511"/>
        <end position="535"/>
    </location>
</feature>
<dbReference type="EC" id="2.7.1.150" evidence="1"/>
<keyword evidence="2" id="KW-0547">Nucleotide-binding</keyword>
<dbReference type="GO" id="GO:0046854">
    <property type="term" value="P:phosphatidylinositol phosphate biosynthetic process"/>
    <property type="evidence" value="ECO:0007669"/>
    <property type="project" value="TreeGrafter"/>
</dbReference>
<dbReference type="PROSITE" id="PS51455">
    <property type="entry name" value="PIPK"/>
    <property type="match status" value="1"/>
</dbReference>
<evidence type="ECO:0000256" key="2">
    <source>
        <dbReference type="PROSITE-ProRule" id="PRU00781"/>
    </source>
</evidence>
<feature type="region of interest" description="Disordered" evidence="3">
    <location>
        <begin position="415"/>
        <end position="450"/>
    </location>
</feature>
<keyword evidence="2" id="KW-0808">Transferase</keyword>
<feature type="region of interest" description="Disordered" evidence="3">
    <location>
        <begin position="888"/>
        <end position="1183"/>
    </location>
</feature>
<dbReference type="GO" id="GO:0010008">
    <property type="term" value="C:endosome membrane"/>
    <property type="evidence" value="ECO:0007669"/>
    <property type="project" value="TreeGrafter"/>
</dbReference>
<feature type="region of interest" description="Disordered" evidence="3">
    <location>
        <begin position="1263"/>
        <end position="1301"/>
    </location>
</feature>
<keyword evidence="6" id="KW-1185">Reference proteome</keyword>
<feature type="compositionally biased region" description="Low complexity" evidence="3">
    <location>
        <begin position="999"/>
        <end position="1018"/>
    </location>
</feature>
<dbReference type="PANTHER" id="PTHR45748">
    <property type="entry name" value="1-PHOSPHATIDYLINOSITOL 3-PHOSPHATE 5-KINASE-RELATED"/>
    <property type="match status" value="1"/>
</dbReference>
<dbReference type="InterPro" id="IPR002498">
    <property type="entry name" value="PInositol-4-P-4/5-kinase_core"/>
</dbReference>
<dbReference type="InterPro" id="IPR002423">
    <property type="entry name" value="Cpn60/GroEL/TCP-1"/>
</dbReference>
<proteinExistence type="predicted"/>
<dbReference type="GO" id="GO:0005524">
    <property type="term" value="F:ATP binding"/>
    <property type="evidence" value="ECO:0007669"/>
    <property type="project" value="UniProtKB-UniRule"/>
</dbReference>
<feature type="compositionally biased region" description="Low complexity" evidence="3">
    <location>
        <begin position="1127"/>
        <end position="1139"/>
    </location>
</feature>
<feature type="region of interest" description="Disordered" evidence="3">
    <location>
        <begin position="500"/>
        <end position="535"/>
    </location>
</feature>
<evidence type="ECO:0000256" key="3">
    <source>
        <dbReference type="SAM" id="MobiDB-lite"/>
    </source>
</evidence>
<dbReference type="Gene3D" id="3.50.7.10">
    <property type="entry name" value="GroEL"/>
    <property type="match status" value="1"/>
</dbReference>
<feature type="region of interest" description="Disordered" evidence="3">
    <location>
        <begin position="1366"/>
        <end position="1438"/>
    </location>
</feature>
<dbReference type="Pfam" id="PF00118">
    <property type="entry name" value="Cpn60_TCP1"/>
    <property type="match status" value="1"/>
</dbReference>
<feature type="compositionally biased region" description="Low complexity" evidence="3">
    <location>
        <begin position="1264"/>
        <end position="1277"/>
    </location>
</feature>
<accession>A0AAW1SX30</accession>
<feature type="region of interest" description="Disordered" evidence="3">
    <location>
        <begin position="793"/>
        <end position="813"/>
    </location>
</feature>